<sequence>MKWEPPEDVNEVQSILVSLPPINLMNGPIPWDQLDGHFNMSGVGTYTTMFEWVHGVDGGVGVKLDFGVVVHTLKAWLNRVQITTADPTRPVVDISDRELILCESKG</sequence>
<dbReference type="EMBL" id="CM032182">
    <property type="protein sequence ID" value="KAG7097513.1"/>
    <property type="molecule type" value="Genomic_DNA"/>
</dbReference>
<evidence type="ECO:0000313" key="1">
    <source>
        <dbReference type="EMBL" id="KAG7097513.1"/>
    </source>
</evidence>
<comment type="caution">
    <text evidence="1">The sequence shown here is derived from an EMBL/GenBank/DDBJ whole genome shotgun (WGS) entry which is preliminary data.</text>
</comment>
<dbReference type="KEGG" id="more:E1B28_004855"/>
<keyword evidence="2" id="KW-1185">Reference proteome</keyword>
<evidence type="ECO:0000313" key="2">
    <source>
        <dbReference type="Proteomes" id="UP001049176"/>
    </source>
</evidence>
<name>A0A9P8ADI9_9AGAR</name>
<protein>
    <submittedName>
        <fullName evidence="1">Uncharacterized protein</fullName>
    </submittedName>
</protein>
<dbReference type="GeneID" id="66073931"/>
<organism evidence="1 2">
    <name type="scientific">Marasmius oreades</name>
    <name type="common">fairy-ring Marasmius</name>
    <dbReference type="NCBI Taxonomy" id="181124"/>
    <lineage>
        <taxon>Eukaryota</taxon>
        <taxon>Fungi</taxon>
        <taxon>Dikarya</taxon>
        <taxon>Basidiomycota</taxon>
        <taxon>Agaricomycotina</taxon>
        <taxon>Agaricomycetes</taxon>
        <taxon>Agaricomycetidae</taxon>
        <taxon>Agaricales</taxon>
        <taxon>Marasmiineae</taxon>
        <taxon>Marasmiaceae</taxon>
        <taxon>Marasmius</taxon>
    </lineage>
</organism>
<dbReference type="Proteomes" id="UP001049176">
    <property type="component" value="Chromosome 2"/>
</dbReference>
<dbReference type="OrthoDB" id="3036381at2759"/>
<reference evidence="1" key="1">
    <citation type="journal article" date="2021" name="Genome Biol. Evol.">
        <title>The assembled and annotated genome of the fairy-ring fungus Marasmius oreades.</title>
        <authorList>
            <person name="Hiltunen M."/>
            <person name="Ament-Velasquez S.L."/>
            <person name="Johannesson H."/>
        </authorList>
    </citation>
    <scope>NUCLEOTIDE SEQUENCE</scope>
    <source>
        <strain evidence="1">03SP1</strain>
    </source>
</reference>
<dbReference type="AlphaFoldDB" id="A0A9P8ADI9"/>
<accession>A0A9P8ADI9</accession>
<dbReference type="RefSeq" id="XP_043013983.1">
    <property type="nucleotide sequence ID" value="XM_043149377.1"/>
</dbReference>
<gene>
    <name evidence="1" type="ORF">E1B28_004855</name>
</gene>
<proteinExistence type="predicted"/>